<dbReference type="AlphaFoldDB" id="A0A3N9W5T7"/>
<evidence type="ECO:0000259" key="9">
    <source>
        <dbReference type="Pfam" id="PF12704"/>
    </source>
</evidence>
<dbReference type="GO" id="GO:0022857">
    <property type="term" value="F:transmembrane transporter activity"/>
    <property type="evidence" value="ECO:0007669"/>
    <property type="project" value="TreeGrafter"/>
</dbReference>
<feature type="transmembrane region" description="Helical" evidence="7">
    <location>
        <begin position="32"/>
        <end position="52"/>
    </location>
</feature>
<name>A0A3N9W5T7_9ACTN</name>
<sequence>MRPLGLSPSRLSPRDLCAEAVTGILQRPARTALTAIGVVLGVGAFVAVLGLTSTASGQISERFTALVATEVTVEESPGSDGAREASVFPADADSRLRALNGVVDAGVFWPVPDDTITSVVALSLPGSRGEDYVPVMAASPGVFGAVRATISLGRTYDDFHNSQATQVAVLGVAAASRLGVTRVEASPVIFVNGIPLTVIGIVNDVARRPELLSAVLVPRGTVEKLLGSAYDSSQPPQMVIETRLGAGQLVAEQAAVALRPDLPNSFKVTAPPNPRMLREQVTADLSILFLLLATICLIIGAASIANTMVVAVLERVPEIGLRRALGARRRHVAAQFLAESTALGTVGGLTGVGIGVGCVVAVAATQDWTPIMEPVVVLPAPLLGSVIGLLAGVYPAVRAAHIEPADAL</sequence>
<comment type="subcellular location">
    <subcellularLocation>
        <location evidence="1">Cell membrane</location>
        <topology evidence="1">Multi-pass membrane protein</topology>
    </subcellularLocation>
</comment>
<evidence type="ECO:0000259" key="8">
    <source>
        <dbReference type="Pfam" id="PF02687"/>
    </source>
</evidence>
<proteinExistence type="inferred from homology"/>
<dbReference type="PANTHER" id="PTHR30572:SF4">
    <property type="entry name" value="ABC TRANSPORTER PERMEASE YTRF"/>
    <property type="match status" value="1"/>
</dbReference>
<evidence type="ECO:0000256" key="6">
    <source>
        <dbReference type="ARBA" id="ARBA00038076"/>
    </source>
</evidence>
<feature type="domain" description="ABC3 transporter permease C-terminal" evidence="8">
    <location>
        <begin position="291"/>
        <end position="404"/>
    </location>
</feature>
<dbReference type="InterPro" id="IPR003838">
    <property type="entry name" value="ABC3_permease_C"/>
</dbReference>
<dbReference type="Proteomes" id="UP000282312">
    <property type="component" value="Unassembled WGS sequence"/>
</dbReference>
<evidence type="ECO:0000313" key="10">
    <source>
        <dbReference type="EMBL" id="RQW96180.1"/>
    </source>
</evidence>
<gene>
    <name evidence="10" type="ORF">DLJ59_31700</name>
</gene>
<feature type="transmembrane region" description="Helical" evidence="7">
    <location>
        <begin position="376"/>
        <end position="397"/>
    </location>
</feature>
<keyword evidence="3 7" id="KW-0812">Transmembrane</keyword>
<dbReference type="EMBL" id="QGSZ01000345">
    <property type="protein sequence ID" value="RQW96180.1"/>
    <property type="molecule type" value="Genomic_DNA"/>
</dbReference>
<dbReference type="InterPro" id="IPR050250">
    <property type="entry name" value="Macrolide_Exporter_MacB"/>
</dbReference>
<accession>A0A3N9W5T7</accession>
<feature type="transmembrane region" description="Helical" evidence="7">
    <location>
        <begin position="285"/>
        <end position="313"/>
    </location>
</feature>
<evidence type="ECO:0000256" key="7">
    <source>
        <dbReference type="SAM" id="Phobius"/>
    </source>
</evidence>
<keyword evidence="2" id="KW-1003">Cell membrane</keyword>
<dbReference type="Pfam" id="PF02687">
    <property type="entry name" value="FtsX"/>
    <property type="match status" value="1"/>
</dbReference>
<keyword evidence="4 7" id="KW-1133">Transmembrane helix</keyword>
<evidence type="ECO:0000256" key="3">
    <source>
        <dbReference type="ARBA" id="ARBA00022692"/>
    </source>
</evidence>
<evidence type="ECO:0000256" key="1">
    <source>
        <dbReference type="ARBA" id="ARBA00004651"/>
    </source>
</evidence>
<dbReference type="RefSeq" id="WP_124777545.1">
    <property type="nucleotide sequence ID" value="NZ_QGSZ01000345.1"/>
</dbReference>
<feature type="transmembrane region" description="Helical" evidence="7">
    <location>
        <begin position="334"/>
        <end position="364"/>
    </location>
</feature>
<organism evidence="10 11">
    <name type="scientific">Micromonospora inaquosa</name>
    <dbReference type="NCBI Taxonomy" id="2203716"/>
    <lineage>
        <taxon>Bacteria</taxon>
        <taxon>Bacillati</taxon>
        <taxon>Actinomycetota</taxon>
        <taxon>Actinomycetes</taxon>
        <taxon>Micromonosporales</taxon>
        <taxon>Micromonosporaceae</taxon>
        <taxon>Micromonospora</taxon>
    </lineage>
</organism>
<protein>
    <submittedName>
        <fullName evidence="10">ABC transporter</fullName>
    </submittedName>
</protein>
<dbReference type="Pfam" id="PF12704">
    <property type="entry name" value="MacB_PCD"/>
    <property type="match status" value="1"/>
</dbReference>
<dbReference type="PANTHER" id="PTHR30572">
    <property type="entry name" value="MEMBRANE COMPONENT OF TRANSPORTER-RELATED"/>
    <property type="match status" value="1"/>
</dbReference>
<reference evidence="10 11" key="1">
    <citation type="submission" date="2018-05" db="EMBL/GenBank/DDBJ databases">
        <title>Micromonospora from Atacama Desert.</title>
        <authorList>
            <person name="Carro L."/>
            <person name="Goodfellow M."/>
            <person name="Klenk H.-P."/>
        </authorList>
    </citation>
    <scope>NUCLEOTIDE SEQUENCE [LARGE SCALE GENOMIC DNA]</scope>
    <source>
        <strain evidence="10 11">LB39</strain>
    </source>
</reference>
<feature type="domain" description="MacB-like periplasmic core" evidence="9">
    <location>
        <begin position="31"/>
        <end position="242"/>
    </location>
</feature>
<evidence type="ECO:0000256" key="4">
    <source>
        <dbReference type="ARBA" id="ARBA00022989"/>
    </source>
</evidence>
<evidence type="ECO:0000256" key="5">
    <source>
        <dbReference type="ARBA" id="ARBA00023136"/>
    </source>
</evidence>
<comment type="similarity">
    <text evidence="6">Belongs to the ABC-4 integral membrane protein family.</text>
</comment>
<dbReference type="OrthoDB" id="9780560at2"/>
<evidence type="ECO:0000313" key="11">
    <source>
        <dbReference type="Proteomes" id="UP000282312"/>
    </source>
</evidence>
<keyword evidence="5 7" id="KW-0472">Membrane</keyword>
<comment type="caution">
    <text evidence="10">The sequence shown here is derived from an EMBL/GenBank/DDBJ whole genome shotgun (WGS) entry which is preliminary data.</text>
</comment>
<dbReference type="GO" id="GO:0005886">
    <property type="term" value="C:plasma membrane"/>
    <property type="evidence" value="ECO:0007669"/>
    <property type="project" value="UniProtKB-SubCell"/>
</dbReference>
<evidence type="ECO:0000256" key="2">
    <source>
        <dbReference type="ARBA" id="ARBA00022475"/>
    </source>
</evidence>
<keyword evidence="11" id="KW-1185">Reference proteome</keyword>
<dbReference type="InterPro" id="IPR025857">
    <property type="entry name" value="MacB_PCD"/>
</dbReference>